<dbReference type="NCBIfam" id="TIGR00305">
    <property type="entry name" value="putative toxin-antitoxin system toxin component, PIN family"/>
    <property type="match status" value="1"/>
</dbReference>
<accession>A0A1V1NYX8</accession>
<name>A0A1V1NYX8_9BACT</name>
<evidence type="ECO:0000259" key="1">
    <source>
        <dbReference type="Pfam" id="PF13470"/>
    </source>
</evidence>
<dbReference type="Proteomes" id="UP000189670">
    <property type="component" value="Unassembled WGS sequence"/>
</dbReference>
<gene>
    <name evidence="2" type="ORF">OMM_11163</name>
</gene>
<proteinExistence type="predicted"/>
<dbReference type="Pfam" id="PF13470">
    <property type="entry name" value="PIN_3"/>
    <property type="match status" value="1"/>
</dbReference>
<reference evidence="3" key="1">
    <citation type="submission" date="2012-11" db="EMBL/GenBank/DDBJ databases">
        <authorList>
            <person name="Lucero-Rivera Y.E."/>
            <person name="Tovar-Ramirez D."/>
        </authorList>
    </citation>
    <scope>NUCLEOTIDE SEQUENCE [LARGE SCALE GENOMIC DNA]</scope>
    <source>
        <strain evidence="3">Araruama</strain>
    </source>
</reference>
<feature type="domain" description="PIN" evidence="1">
    <location>
        <begin position="2"/>
        <end position="68"/>
    </location>
</feature>
<organism evidence="2 3">
    <name type="scientific">Candidatus Magnetoglobus multicellularis str. Araruama</name>
    <dbReference type="NCBI Taxonomy" id="890399"/>
    <lineage>
        <taxon>Bacteria</taxon>
        <taxon>Pseudomonadati</taxon>
        <taxon>Thermodesulfobacteriota</taxon>
        <taxon>Desulfobacteria</taxon>
        <taxon>Desulfobacterales</taxon>
        <taxon>Desulfobacteraceae</taxon>
        <taxon>Candidatus Magnetoglobus</taxon>
    </lineage>
</organism>
<protein>
    <submittedName>
        <fullName evidence="2">Twitching motility protein PilT</fullName>
    </submittedName>
</protein>
<evidence type="ECO:0000313" key="3">
    <source>
        <dbReference type="Proteomes" id="UP000189670"/>
    </source>
</evidence>
<dbReference type="AlphaFoldDB" id="A0A1V1NYX8"/>
<sequence length="99" mass="11695">MEYEEIISNKYSKSVAKNVIRNLLLSNNVKQTEIFYNWDLIQQDKDDNKFVDCAIASNADYIVTNDKHFNCLNEVEFPIVKCINIDQFKEFCRMANIVY</sequence>
<comment type="caution">
    <text evidence="2">The sequence shown here is derived from an EMBL/GenBank/DDBJ whole genome shotgun (WGS) entry which is preliminary data.</text>
</comment>
<dbReference type="InterPro" id="IPR002716">
    <property type="entry name" value="PIN_dom"/>
</dbReference>
<dbReference type="InterPro" id="IPR002850">
    <property type="entry name" value="PIN_toxin-like"/>
</dbReference>
<evidence type="ECO:0000313" key="2">
    <source>
        <dbReference type="EMBL" id="ETR67832.1"/>
    </source>
</evidence>
<dbReference type="EMBL" id="ATBP01001194">
    <property type="protein sequence ID" value="ETR67832.1"/>
    <property type="molecule type" value="Genomic_DNA"/>
</dbReference>